<name>A0A2K5YC25_MANLE</name>
<keyword evidence="3" id="KW-1185">Reference proteome</keyword>
<dbReference type="Ensembl" id="ENSMLET00000036540.1">
    <property type="protein sequence ID" value="ENSMLEP00000013101.1"/>
    <property type="gene ID" value="ENSMLEG00000030730.1"/>
</dbReference>
<dbReference type="OMA" id="FCVENKE"/>
<organism evidence="2 3">
    <name type="scientific">Mandrillus leucophaeus</name>
    <name type="common">Drill</name>
    <name type="synonym">Papio leucophaeus</name>
    <dbReference type="NCBI Taxonomy" id="9568"/>
    <lineage>
        <taxon>Eukaryota</taxon>
        <taxon>Metazoa</taxon>
        <taxon>Chordata</taxon>
        <taxon>Craniata</taxon>
        <taxon>Vertebrata</taxon>
        <taxon>Euteleostomi</taxon>
        <taxon>Mammalia</taxon>
        <taxon>Eutheria</taxon>
        <taxon>Euarchontoglires</taxon>
        <taxon>Primates</taxon>
        <taxon>Haplorrhini</taxon>
        <taxon>Catarrhini</taxon>
        <taxon>Cercopithecidae</taxon>
        <taxon>Cercopithecinae</taxon>
        <taxon>Mandrillus</taxon>
    </lineage>
</organism>
<reference evidence="2" key="2">
    <citation type="submission" date="2025-09" db="UniProtKB">
        <authorList>
            <consortium name="Ensembl"/>
        </authorList>
    </citation>
    <scope>IDENTIFICATION</scope>
</reference>
<reference evidence="2" key="1">
    <citation type="submission" date="2025-08" db="UniProtKB">
        <authorList>
            <consortium name="Ensembl"/>
        </authorList>
    </citation>
    <scope>IDENTIFICATION</scope>
</reference>
<dbReference type="Proteomes" id="UP000233140">
    <property type="component" value="Unassembled WGS sequence"/>
</dbReference>
<accession>A0A2K5YC25</accession>
<sequence length="120" mass="13303">MLRCLLRGSHAPSVGPAGAWEPPTEPPMPRKSLLAAPQRGLPNWEEPRSLMGSGTLEGEKAGWDSPPPPLTPPPFHCCFLCIAPYDFQFFKNAFCVENKERGSFYFAILDQLEAFDLLKA</sequence>
<proteinExistence type="predicted"/>
<evidence type="ECO:0000256" key="1">
    <source>
        <dbReference type="SAM" id="MobiDB-lite"/>
    </source>
</evidence>
<evidence type="ECO:0000313" key="3">
    <source>
        <dbReference type="Proteomes" id="UP000233140"/>
    </source>
</evidence>
<feature type="region of interest" description="Disordered" evidence="1">
    <location>
        <begin position="1"/>
        <end position="66"/>
    </location>
</feature>
<protein>
    <submittedName>
        <fullName evidence="2">Uncharacterized protein</fullName>
    </submittedName>
</protein>
<evidence type="ECO:0000313" key="2">
    <source>
        <dbReference type="Ensembl" id="ENSMLEP00000013101.1"/>
    </source>
</evidence>
<dbReference type="GeneTree" id="ENSGT00900000143687"/>
<dbReference type="AlphaFoldDB" id="A0A2K5YC25"/>